<evidence type="ECO:0000256" key="9">
    <source>
        <dbReference type="ARBA" id="ARBA00030465"/>
    </source>
</evidence>
<organism evidence="14 15">
    <name type="scientific">Burkholderia latens</name>
    <dbReference type="NCBI Taxonomy" id="488446"/>
    <lineage>
        <taxon>Bacteria</taxon>
        <taxon>Pseudomonadati</taxon>
        <taxon>Pseudomonadota</taxon>
        <taxon>Betaproteobacteria</taxon>
        <taxon>Burkholderiales</taxon>
        <taxon>Burkholderiaceae</taxon>
        <taxon>Burkholderia</taxon>
        <taxon>Burkholderia cepacia complex</taxon>
    </lineage>
</organism>
<dbReference type="PANTHER" id="PTHR28037">
    <property type="entry name" value="ALCOHOL O-ACETYLTRANSFERASE 1-RELATED"/>
    <property type="match status" value="1"/>
</dbReference>
<dbReference type="Gene3D" id="3.30.559.10">
    <property type="entry name" value="Chloramphenicol acetyltransferase-like domain"/>
    <property type="match status" value="1"/>
</dbReference>
<gene>
    <name evidence="14" type="ORF">WI41_16660</name>
</gene>
<evidence type="ECO:0000313" key="15">
    <source>
        <dbReference type="Proteomes" id="UP000056450"/>
    </source>
</evidence>
<evidence type="ECO:0000256" key="5">
    <source>
        <dbReference type="ARBA" id="ARBA00012866"/>
    </source>
</evidence>
<keyword evidence="8" id="KW-0012">Acyltransferase</keyword>
<dbReference type="AlphaFoldDB" id="A0AAP1G9H6"/>
<comment type="caution">
    <text evidence="14">The sequence shown here is derived from an EMBL/GenBank/DDBJ whole genome shotgun (WGS) entry which is preliminary data.</text>
</comment>
<dbReference type="Pfam" id="PF00668">
    <property type="entry name" value="Condensation"/>
    <property type="match status" value="1"/>
</dbReference>
<dbReference type="Proteomes" id="UP000056450">
    <property type="component" value="Unassembled WGS sequence"/>
</dbReference>
<dbReference type="Gene3D" id="3.30.559.30">
    <property type="entry name" value="Nonribosomal peptide synthetase, condensation domain"/>
    <property type="match status" value="1"/>
</dbReference>
<sequence>MQNGQQEIDDRMAHAPAHMRALGSTEHLFWLLDQNRPTHFAMVAEIDRRFAPGAWRAAFQALQRRHPLLSSCIAIDAQQNSAFHSVPGATVPLRVIEHDATSWQAETAREIATRFDWATAPLLRATLLQRESTSALILVAHHSVLDGMGAAYLIEELLRTLTGEYAAPLPLVQSLETLLEADLNDAAVLPAPLAAPQPKPFRADTPELPHVDAVALSTEATRRIAARARQERTTVHGALAAAVHEAGRRLSSEWAARALRTVTPIDVRDLAGDAGVANGVYITQTVTIDDHPRGTDLWTAARKIKEDLAPARTRARIAAELKALDTAMAARPSVEHAAGFLSGVLAFDVLLSNLGDQPIAAAYNGVTLDALWGPFVTSGFADDQVIGACTIDGVLRVAHTSHCAIPGLLDEVRTILEKAAG</sequence>
<dbReference type="EC" id="2.3.1.282" evidence="5"/>
<dbReference type="InterPro" id="IPR052058">
    <property type="entry name" value="Alcohol_O-acetyltransferase"/>
</dbReference>
<evidence type="ECO:0000256" key="11">
    <source>
        <dbReference type="ARBA" id="ARBA00033407"/>
    </source>
</evidence>
<dbReference type="Pfam" id="PF16911">
    <property type="entry name" value="PapA_C"/>
    <property type="match status" value="1"/>
</dbReference>
<comment type="catalytic activity">
    <reaction evidence="1">
        <text>2 a mycocerosyl-[mycocerosic acid synthase] + a phthiocerol = a dimycocerosyl phthiocerol + 2 holo-[mycocerosic acid synthase].</text>
        <dbReference type="EC" id="2.3.1.282"/>
    </reaction>
</comment>
<dbReference type="InterPro" id="IPR001242">
    <property type="entry name" value="Condensation_dom"/>
</dbReference>
<dbReference type="SUPFAM" id="SSF52777">
    <property type="entry name" value="CoA-dependent acyltransferases"/>
    <property type="match status" value="2"/>
</dbReference>
<evidence type="ECO:0000259" key="12">
    <source>
        <dbReference type="Pfam" id="PF00668"/>
    </source>
</evidence>
<keyword evidence="7" id="KW-0808">Transferase</keyword>
<proteinExistence type="inferred from homology"/>
<comment type="catalytic activity">
    <reaction evidence="2">
        <text>2 a mycocerosyl-[mycocerosic acid synthase] + a phenolphthiocerol = a dimycocerosyl phenolphthiocerol + 2 holo-[mycocerosic acid synthase].</text>
        <dbReference type="EC" id="2.3.1.282"/>
    </reaction>
</comment>
<dbReference type="GO" id="GO:0016746">
    <property type="term" value="F:acyltransferase activity"/>
    <property type="evidence" value="ECO:0007669"/>
    <property type="project" value="UniProtKB-KW"/>
</dbReference>
<evidence type="ECO:0000256" key="6">
    <source>
        <dbReference type="ARBA" id="ARBA00013449"/>
    </source>
</evidence>
<reference evidence="14 15" key="1">
    <citation type="submission" date="2015-11" db="EMBL/GenBank/DDBJ databases">
        <title>Expanding the genomic diversity of Burkholderia species for the development of highly accurate diagnostics.</title>
        <authorList>
            <person name="Sahl J."/>
            <person name="Keim P."/>
            <person name="Wagner D."/>
        </authorList>
    </citation>
    <scope>NUCLEOTIDE SEQUENCE [LARGE SCALE GENOMIC DNA]</scope>
    <source>
        <strain evidence="14 15">RF32-BP12</strain>
    </source>
</reference>
<dbReference type="PANTHER" id="PTHR28037:SF1">
    <property type="entry name" value="ALCOHOL O-ACETYLTRANSFERASE 1-RELATED"/>
    <property type="match status" value="1"/>
</dbReference>
<evidence type="ECO:0000256" key="10">
    <source>
        <dbReference type="ARBA" id="ARBA00032317"/>
    </source>
</evidence>
<evidence type="ECO:0000256" key="4">
    <source>
        <dbReference type="ARBA" id="ARBA00006558"/>
    </source>
</evidence>
<evidence type="ECO:0000256" key="1">
    <source>
        <dbReference type="ARBA" id="ARBA00000026"/>
    </source>
</evidence>
<dbReference type="EMBL" id="LOTQ01000024">
    <property type="protein sequence ID" value="KVA06800.1"/>
    <property type="molecule type" value="Genomic_DNA"/>
</dbReference>
<comment type="catalytic activity">
    <reaction evidence="3">
        <text>2 a mycocerosyl-[mycocerosic acid synthase] + a phthiodiolone = a dimycocerosyl phthiodiolone + 2 holo-[mycocerosic acid synthase].</text>
        <dbReference type="EC" id="2.3.1.282"/>
    </reaction>
</comment>
<evidence type="ECO:0000256" key="7">
    <source>
        <dbReference type="ARBA" id="ARBA00022679"/>
    </source>
</evidence>
<accession>A0AAP1G9H6</accession>
<evidence type="ECO:0000313" key="14">
    <source>
        <dbReference type="EMBL" id="KVA06800.1"/>
    </source>
</evidence>
<name>A0AAP1G9H6_9BURK</name>
<dbReference type="InterPro" id="IPR023213">
    <property type="entry name" value="CAT-like_dom_sf"/>
</dbReference>
<evidence type="ECO:0000256" key="2">
    <source>
        <dbReference type="ARBA" id="ARBA00000625"/>
    </source>
</evidence>
<protein>
    <recommendedName>
        <fullName evidence="6">Phthiocerol/phthiodiolone dimycocerosyl transferase</fullName>
        <ecNumber evidence="5">2.3.1.282</ecNumber>
    </recommendedName>
    <alternativeName>
        <fullName evidence="11">Acyltransferase PapA5</fullName>
    </alternativeName>
    <alternativeName>
        <fullName evidence="9">Phthiocerol/phthiodiolone O-acyltransferase</fullName>
    </alternativeName>
    <alternativeName>
        <fullName evidence="10">Polyketide synthase-associated protein A5</fullName>
    </alternativeName>
</protein>
<feature type="domain" description="Phthiocerol/phthiodiolone dimycocerosyl transferase C-terminal" evidence="13">
    <location>
        <begin position="206"/>
        <end position="333"/>
    </location>
</feature>
<feature type="domain" description="Condensation" evidence="12">
    <location>
        <begin position="40"/>
        <end position="160"/>
    </location>
</feature>
<comment type="similarity">
    <text evidence="4">Belongs to the acyltransferase PapA5 family.</text>
</comment>
<evidence type="ECO:0000259" key="13">
    <source>
        <dbReference type="Pfam" id="PF16911"/>
    </source>
</evidence>
<evidence type="ECO:0000256" key="3">
    <source>
        <dbReference type="ARBA" id="ARBA00001907"/>
    </source>
</evidence>
<dbReference type="InterPro" id="IPR031641">
    <property type="entry name" value="PapA_C"/>
</dbReference>
<evidence type="ECO:0000256" key="8">
    <source>
        <dbReference type="ARBA" id="ARBA00023315"/>
    </source>
</evidence>